<evidence type="ECO:0000256" key="2">
    <source>
        <dbReference type="ARBA" id="ARBA00022490"/>
    </source>
</evidence>
<dbReference type="GO" id="GO:0008574">
    <property type="term" value="F:plus-end-directed microtubule motor activity"/>
    <property type="evidence" value="ECO:0007669"/>
    <property type="project" value="TreeGrafter"/>
</dbReference>
<evidence type="ECO:0000256" key="4">
    <source>
        <dbReference type="ARBA" id="ARBA00023212"/>
    </source>
</evidence>
<dbReference type="GO" id="GO:0005876">
    <property type="term" value="C:spindle microtubule"/>
    <property type="evidence" value="ECO:0007669"/>
    <property type="project" value="TreeGrafter"/>
</dbReference>
<protein>
    <submittedName>
        <fullName evidence="6">Kinesin-like protein KIF11-A</fullName>
    </submittedName>
</protein>
<evidence type="ECO:0000256" key="3">
    <source>
        <dbReference type="ARBA" id="ARBA00023175"/>
    </source>
</evidence>
<dbReference type="GO" id="GO:0005634">
    <property type="term" value="C:nucleus"/>
    <property type="evidence" value="ECO:0007669"/>
    <property type="project" value="TreeGrafter"/>
</dbReference>
<organism evidence="5 6">
    <name type="scientific">Notothenia coriiceps</name>
    <name type="common">black rockcod</name>
    <dbReference type="NCBI Taxonomy" id="8208"/>
    <lineage>
        <taxon>Eukaryota</taxon>
        <taxon>Metazoa</taxon>
        <taxon>Chordata</taxon>
        <taxon>Craniata</taxon>
        <taxon>Vertebrata</taxon>
        <taxon>Euteleostomi</taxon>
        <taxon>Actinopterygii</taxon>
        <taxon>Neopterygii</taxon>
        <taxon>Teleostei</taxon>
        <taxon>Neoteleostei</taxon>
        <taxon>Acanthomorphata</taxon>
        <taxon>Eupercaria</taxon>
        <taxon>Perciformes</taxon>
        <taxon>Notothenioidei</taxon>
        <taxon>Nototheniidae</taxon>
        <taxon>Notothenia</taxon>
    </lineage>
</organism>
<gene>
    <name evidence="6" type="primary">LOC104952999</name>
</gene>
<dbReference type="PANTHER" id="PTHR47970">
    <property type="entry name" value="KINESIN-LIKE PROTEIN KIF11"/>
    <property type="match status" value="1"/>
</dbReference>
<accession>A0A6I9NTL1</accession>
<dbReference type="PANTHER" id="PTHR47970:SF12">
    <property type="entry name" value="KINESIN FAMILY MEMBER 11"/>
    <property type="match status" value="1"/>
</dbReference>
<dbReference type="OrthoDB" id="3176171at2759"/>
<dbReference type="GeneID" id="104952999"/>
<name>A0A6I9NTL1_9TELE</name>
<dbReference type="GO" id="GO:0090307">
    <property type="term" value="P:mitotic spindle assembly"/>
    <property type="evidence" value="ECO:0007669"/>
    <property type="project" value="TreeGrafter"/>
</dbReference>
<keyword evidence="2" id="KW-0963">Cytoplasm</keyword>
<comment type="subcellular location">
    <subcellularLocation>
        <location evidence="1">Cytoplasm</location>
        <location evidence="1">Cytoskeleton</location>
    </subcellularLocation>
</comment>
<proteinExistence type="predicted"/>
<evidence type="ECO:0000256" key="1">
    <source>
        <dbReference type="ARBA" id="ARBA00004245"/>
    </source>
</evidence>
<dbReference type="GO" id="GO:0051231">
    <property type="term" value="P:spindle elongation"/>
    <property type="evidence" value="ECO:0007669"/>
    <property type="project" value="TreeGrafter"/>
</dbReference>
<feature type="non-terminal residue" evidence="6">
    <location>
        <position position="176"/>
    </location>
</feature>
<sequence>MFRIIFQLLSTVDASTSDVSGLHEKLDRKKKVEQHNGEIQQSFSQRMEGTFSSMQRCVQEHGDKQQHMLSGYSQAIDGVVVMNEAALKGALTTVESFVGGVGQLVSEGVSRCQDKVKQQEALCLQDKEILLQLLEEHRQDMEEVLVTRTLMGVSAVKELSDTLRVTVETQRDLADK</sequence>
<dbReference type="RefSeq" id="XP_010778218.1">
    <property type="nucleotide sequence ID" value="XM_010779916.1"/>
</dbReference>
<keyword evidence="4" id="KW-0206">Cytoskeleton</keyword>
<keyword evidence="3" id="KW-0505">Motor protein</keyword>
<dbReference type="AlphaFoldDB" id="A0A6I9NTL1"/>
<dbReference type="InterPro" id="IPR047149">
    <property type="entry name" value="KIF11-like"/>
</dbReference>
<evidence type="ECO:0000313" key="6">
    <source>
        <dbReference type="RefSeq" id="XP_010778218.1"/>
    </source>
</evidence>
<evidence type="ECO:0000313" key="5">
    <source>
        <dbReference type="Proteomes" id="UP000504611"/>
    </source>
</evidence>
<dbReference type="Proteomes" id="UP000504611">
    <property type="component" value="Unplaced"/>
</dbReference>
<dbReference type="GO" id="GO:0072686">
    <property type="term" value="C:mitotic spindle"/>
    <property type="evidence" value="ECO:0007669"/>
    <property type="project" value="TreeGrafter"/>
</dbReference>
<reference evidence="6" key="1">
    <citation type="submission" date="2025-08" db="UniProtKB">
        <authorList>
            <consortium name="RefSeq"/>
        </authorList>
    </citation>
    <scope>IDENTIFICATION</scope>
    <source>
        <tissue evidence="6">Muscle</tissue>
    </source>
</reference>
<dbReference type="KEGG" id="ncc:104952999"/>
<keyword evidence="5" id="KW-1185">Reference proteome</keyword>